<evidence type="ECO:0000256" key="5">
    <source>
        <dbReference type="ARBA" id="ARBA00022468"/>
    </source>
</evidence>
<comment type="caution">
    <text evidence="13">The sequence shown here is derived from an EMBL/GenBank/DDBJ whole genome shotgun (WGS) entry which is preliminary data.</text>
</comment>
<dbReference type="PANTHER" id="PTHR13530:SF3">
    <property type="entry name" value="TBC1 DOMAIN FAMILY MEMBER 7"/>
    <property type="match status" value="1"/>
</dbReference>
<evidence type="ECO:0000256" key="11">
    <source>
        <dbReference type="SAM" id="Phobius"/>
    </source>
</evidence>
<keyword evidence="14" id="KW-1185">Reference proteome</keyword>
<dbReference type="Proteomes" id="UP001212152">
    <property type="component" value="Unassembled WGS sequence"/>
</dbReference>
<dbReference type="EMBL" id="JADGJQ010000023">
    <property type="protein sequence ID" value="KAJ3178934.1"/>
    <property type="molecule type" value="Genomic_DNA"/>
</dbReference>
<dbReference type="GO" id="GO:0032007">
    <property type="term" value="P:negative regulation of TOR signaling"/>
    <property type="evidence" value="ECO:0007669"/>
    <property type="project" value="TreeGrafter"/>
</dbReference>
<proteinExistence type="predicted"/>
<keyword evidence="8" id="KW-0458">Lysosome</keyword>
<evidence type="ECO:0000313" key="14">
    <source>
        <dbReference type="Proteomes" id="UP001212152"/>
    </source>
</evidence>
<name>A0AAD5TMJ7_9FUNG</name>
<feature type="domain" description="Rab-GAP TBC" evidence="12">
    <location>
        <begin position="47"/>
        <end position="273"/>
    </location>
</feature>
<keyword evidence="5" id="KW-0343">GTPase activation</keyword>
<evidence type="ECO:0000259" key="12">
    <source>
        <dbReference type="PROSITE" id="PS50086"/>
    </source>
</evidence>
<evidence type="ECO:0000313" key="13">
    <source>
        <dbReference type="EMBL" id="KAJ3178934.1"/>
    </source>
</evidence>
<dbReference type="GO" id="GO:0005096">
    <property type="term" value="F:GTPase activator activity"/>
    <property type="evidence" value="ECO:0007669"/>
    <property type="project" value="UniProtKB-KW"/>
</dbReference>
<dbReference type="PROSITE" id="PS50086">
    <property type="entry name" value="TBC_RABGAP"/>
    <property type="match status" value="1"/>
</dbReference>
<organism evidence="13 14">
    <name type="scientific">Geranomyces variabilis</name>
    <dbReference type="NCBI Taxonomy" id="109894"/>
    <lineage>
        <taxon>Eukaryota</taxon>
        <taxon>Fungi</taxon>
        <taxon>Fungi incertae sedis</taxon>
        <taxon>Chytridiomycota</taxon>
        <taxon>Chytridiomycota incertae sedis</taxon>
        <taxon>Chytridiomycetes</taxon>
        <taxon>Spizellomycetales</taxon>
        <taxon>Powellomycetaceae</taxon>
        <taxon>Geranomyces</taxon>
    </lineage>
</organism>
<evidence type="ECO:0000256" key="2">
    <source>
        <dbReference type="ARBA" id="ARBA00004541"/>
    </source>
</evidence>
<comment type="function">
    <text evidence="10">Non-catalytic component of the TSC-TBC complex, a multiprotein complex that acts as a negative regulator of the canonical mTORC1 complex, an evolutionarily conserved central nutrient sensor that stimulates anabolic reactions and macromolecule biosynthesis to promote cellular biomass generation and growth. The TSC-TBC complex acts as a GTPase-activating protein (GAP) for the small GTPase RHEB, a direct activator of the protein kinase activity of mTORC1. In absence of nutrients, the TSC-TBC complex inhibits mTORC1, thereby preventing phosphorylation of ribosomal protein S6 kinase (RPS6KB1 and RPS6KB2) and EIF4EBP1 (4E-BP1) by the mTORC1 signaling. The TSC-TBC complex is inactivated in response to nutrients, relieving inhibition of mTORC1.</text>
</comment>
<dbReference type="PANTHER" id="PTHR13530">
    <property type="entry name" value="TBC1 DOMAIN FAMILY MEMBER 7"/>
    <property type="match status" value="1"/>
</dbReference>
<gene>
    <name evidence="13" type="primary">TBC1D7</name>
    <name evidence="13" type="ORF">HDU87_003201</name>
</gene>
<dbReference type="GO" id="GO:0031410">
    <property type="term" value="C:cytoplasmic vesicle"/>
    <property type="evidence" value="ECO:0007669"/>
    <property type="project" value="UniProtKB-SubCell"/>
</dbReference>
<keyword evidence="9" id="KW-0968">Cytoplasmic vesicle</keyword>
<keyword evidence="6" id="KW-0963">Cytoplasm</keyword>
<dbReference type="Gene3D" id="1.10.10.750">
    <property type="entry name" value="Ypt/Rab-GAP domain of gyp1p, domain 1"/>
    <property type="match status" value="1"/>
</dbReference>
<evidence type="ECO:0000256" key="9">
    <source>
        <dbReference type="ARBA" id="ARBA00023329"/>
    </source>
</evidence>
<dbReference type="InterPro" id="IPR035969">
    <property type="entry name" value="Rab-GAP_TBC_sf"/>
</dbReference>
<evidence type="ECO:0000256" key="7">
    <source>
        <dbReference type="ARBA" id="ARBA00023136"/>
    </source>
</evidence>
<protein>
    <recommendedName>
        <fullName evidence="4">TBC1 domain family member 7</fullName>
    </recommendedName>
</protein>
<evidence type="ECO:0000256" key="6">
    <source>
        <dbReference type="ARBA" id="ARBA00022490"/>
    </source>
</evidence>
<dbReference type="GO" id="GO:0005829">
    <property type="term" value="C:cytosol"/>
    <property type="evidence" value="ECO:0007669"/>
    <property type="project" value="UniProtKB-SubCell"/>
</dbReference>
<reference evidence="13" key="1">
    <citation type="submission" date="2020-05" db="EMBL/GenBank/DDBJ databases">
        <title>Phylogenomic resolution of chytrid fungi.</title>
        <authorList>
            <person name="Stajich J.E."/>
            <person name="Amses K."/>
            <person name="Simmons R."/>
            <person name="Seto K."/>
            <person name="Myers J."/>
            <person name="Bonds A."/>
            <person name="Quandt C.A."/>
            <person name="Barry K."/>
            <person name="Liu P."/>
            <person name="Grigoriev I."/>
            <person name="Longcore J.E."/>
            <person name="James T.Y."/>
        </authorList>
    </citation>
    <scope>NUCLEOTIDE SEQUENCE</scope>
    <source>
        <strain evidence="13">JEL0379</strain>
    </source>
</reference>
<dbReference type="InterPro" id="IPR043039">
    <property type="entry name" value="TBC1D7_dom2"/>
</dbReference>
<dbReference type="SMART" id="SM00164">
    <property type="entry name" value="TBC"/>
    <property type="match status" value="1"/>
</dbReference>
<evidence type="ECO:0000256" key="4">
    <source>
        <dbReference type="ARBA" id="ARBA00015455"/>
    </source>
</evidence>
<evidence type="ECO:0000256" key="1">
    <source>
        <dbReference type="ARBA" id="ARBA00004514"/>
    </source>
</evidence>
<keyword evidence="11" id="KW-0812">Transmembrane</keyword>
<feature type="transmembrane region" description="Helical" evidence="11">
    <location>
        <begin position="265"/>
        <end position="287"/>
    </location>
</feature>
<keyword evidence="11" id="KW-1133">Transmembrane helix</keyword>
<evidence type="ECO:0000256" key="10">
    <source>
        <dbReference type="ARBA" id="ARBA00046045"/>
    </source>
</evidence>
<dbReference type="InterPro" id="IPR039842">
    <property type="entry name" value="TBC1D7"/>
</dbReference>
<accession>A0AAD5TMJ7</accession>
<evidence type="ECO:0000256" key="3">
    <source>
        <dbReference type="ARBA" id="ARBA00004656"/>
    </source>
</evidence>
<dbReference type="AlphaFoldDB" id="A0AAD5TMJ7"/>
<dbReference type="SUPFAM" id="SSF47923">
    <property type="entry name" value="Ypt/Rab-GAP domain of gyp1p"/>
    <property type="match status" value="2"/>
</dbReference>
<dbReference type="InterPro" id="IPR000195">
    <property type="entry name" value="Rab-GAP-TBC_dom"/>
</dbReference>
<comment type="subcellular location">
    <subcellularLocation>
        <location evidence="1">Cytoplasm</location>
        <location evidence="1">Cytosol</location>
    </subcellularLocation>
    <subcellularLocation>
        <location evidence="2">Cytoplasmic vesicle</location>
    </subcellularLocation>
    <subcellularLocation>
        <location evidence="3">Lysosome membrane</location>
    </subcellularLocation>
</comment>
<sequence length="345" mass="39069">MASANFRKAYYSSLGVQVVEVKPSLETALQGDILDIERLNKLCLWVRIPHAYRPLVWKVLLGTNSLAKEVWPFVDQQREEQFEDLKRCVQVLLQRPAKSGLPNPPFSSSDDLTADVMVYMLLVQLDTGRSPRRLASILSSASLPHSLSHLRALANTMLEVCDTSESDAYWLFESFVRRYNVSFSDAPPATLQQQQPKQQKLSQQHAVEADRIATEIGAMQNLLRTHHAQLLAHMLSFGQGLEVYCYSWFRTYFASVVPPHCLEGIWDIFIGGAPGILSYLGLSLLLACKRKIEAVRSARDLVKLFDQVERWVDMDAVANTAIDLWERPVLEGMTKDLRKALGYNF</sequence>
<dbReference type="Gene3D" id="1.10.8.680">
    <property type="entry name" value="Ypt/Rab-GAP domain of gyp1p, domain 2"/>
    <property type="match status" value="1"/>
</dbReference>
<dbReference type="Pfam" id="PF00566">
    <property type="entry name" value="RabGAP-TBC"/>
    <property type="match status" value="1"/>
</dbReference>
<evidence type="ECO:0000256" key="8">
    <source>
        <dbReference type="ARBA" id="ARBA00023228"/>
    </source>
</evidence>
<dbReference type="Gene3D" id="1.10.472.80">
    <property type="entry name" value="Ypt/Rab-GAP domain of gyp1p, domain 3"/>
    <property type="match status" value="1"/>
</dbReference>
<keyword evidence="7 11" id="KW-0472">Membrane</keyword>